<feature type="coiled-coil region" evidence="7">
    <location>
        <begin position="137"/>
        <end position="174"/>
    </location>
</feature>
<dbReference type="SMART" id="SM00388">
    <property type="entry name" value="HisKA"/>
    <property type="match status" value="1"/>
</dbReference>
<dbReference type="PROSITE" id="PS51068">
    <property type="entry name" value="FPG_CAT"/>
    <property type="match status" value="1"/>
</dbReference>
<dbReference type="InterPro" id="IPR050351">
    <property type="entry name" value="BphY/WalK/GraS-like"/>
</dbReference>
<dbReference type="EC" id="2.7.13.3" evidence="2"/>
<gene>
    <name evidence="11" type="ORF">Q5H93_22485</name>
</gene>
<dbReference type="EMBL" id="JAUQSY010000021">
    <property type="protein sequence ID" value="MDO7877524.1"/>
    <property type="molecule type" value="Genomic_DNA"/>
</dbReference>
<protein>
    <recommendedName>
        <fullName evidence="2">histidine kinase</fullName>
        <ecNumber evidence="2">2.7.13.3</ecNumber>
    </recommendedName>
</protein>
<dbReference type="PROSITE" id="PS50110">
    <property type="entry name" value="RESPONSE_REGULATORY"/>
    <property type="match status" value="1"/>
</dbReference>
<dbReference type="GO" id="GO:0016301">
    <property type="term" value="F:kinase activity"/>
    <property type="evidence" value="ECO:0007669"/>
    <property type="project" value="UniProtKB-KW"/>
</dbReference>
<dbReference type="InterPro" id="IPR001789">
    <property type="entry name" value="Sig_transdc_resp-reg_receiver"/>
</dbReference>
<organism evidence="11 12">
    <name type="scientific">Hymenobacter aranciens</name>
    <dbReference type="NCBI Taxonomy" id="3063996"/>
    <lineage>
        <taxon>Bacteria</taxon>
        <taxon>Pseudomonadati</taxon>
        <taxon>Bacteroidota</taxon>
        <taxon>Cytophagia</taxon>
        <taxon>Cytophagales</taxon>
        <taxon>Hymenobacteraceae</taxon>
        <taxon>Hymenobacter</taxon>
    </lineage>
</organism>
<evidence type="ECO:0000256" key="5">
    <source>
        <dbReference type="ARBA" id="ARBA00022777"/>
    </source>
</evidence>
<keyword evidence="12" id="KW-1185">Reference proteome</keyword>
<keyword evidence="5 11" id="KW-0418">Kinase</keyword>
<dbReference type="InterPro" id="IPR036890">
    <property type="entry name" value="HATPase_C_sf"/>
</dbReference>
<dbReference type="PROSITE" id="PS50109">
    <property type="entry name" value="HIS_KIN"/>
    <property type="match status" value="1"/>
</dbReference>
<dbReference type="CDD" id="cd00082">
    <property type="entry name" value="HisKA"/>
    <property type="match status" value="1"/>
</dbReference>
<dbReference type="Proteomes" id="UP001176429">
    <property type="component" value="Unassembled WGS sequence"/>
</dbReference>
<dbReference type="Gene3D" id="3.40.50.2300">
    <property type="match status" value="1"/>
</dbReference>
<name>A0ABT9BIK1_9BACT</name>
<dbReference type="InterPro" id="IPR003661">
    <property type="entry name" value="HisK_dim/P_dom"/>
</dbReference>
<keyword evidence="3 6" id="KW-0597">Phosphoprotein</keyword>
<dbReference type="InterPro" id="IPR004358">
    <property type="entry name" value="Sig_transdc_His_kin-like_C"/>
</dbReference>
<dbReference type="Pfam" id="PF02518">
    <property type="entry name" value="HATPase_c"/>
    <property type="match status" value="1"/>
</dbReference>
<dbReference type="Gene3D" id="3.30.565.10">
    <property type="entry name" value="Histidine kinase-like ATPase, C-terminal domain"/>
    <property type="match status" value="1"/>
</dbReference>
<evidence type="ECO:0000256" key="4">
    <source>
        <dbReference type="ARBA" id="ARBA00022679"/>
    </source>
</evidence>
<evidence type="ECO:0000313" key="11">
    <source>
        <dbReference type="EMBL" id="MDO7877524.1"/>
    </source>
</evidence>
<comment type="caution">
    <text evidence="11">The sequence shown here is derived from an EMBL/GenBank/DDBJ whole genome shotgun (WGS) entry which is preliminary data.</text>
</comment>
<feature type="modified residue" description="4-aspartylphosphate" evidence="6">
    <location>
        <position position="56"/>
    </location>
</feature>
<dbReference type="InterPro" id="IPR005467">
    <property type="entry name" value="His_kinase_dom"/>
</dbReference>
<evidence type="ECO:0000256" key="1">
    <source>
        <dbReference type="ARBA" id="ARBA00000085"/>
    </source>
</evidence>
<dbReference type="SMART" id="SM00448">
    <property type="entry name" value="REC"/>
    <property type="match status" value="1"/>
</dbReference>
<feature type="domain" description="Response regulatory" evidence="9">
    <location>
        <begin position="3"/>
        <end position="123"/>
    </location>
</feature>
<keyword evidence="4" id="KW-0808">Transferase</keyword>
<keyword evidence="7" id="KW-0175">Coiled coil</keyword>
<dbReference type="SUPFAM" id="SSF52172">
    <property type="entry name" value="CheY-like"/>
    <property type="match status" value="1"/>
</dbReference>
<evidence type="ECO:0000256" key="7">
    <source>
        <dbReference type="SAM" id="Coils"/>
    </source>
</evidence>
<feature type="domain" description="Formamidopyrimidine-DNA glycosylase catalytic" evidence="10">
    <location>
        <begin position="300"/>
        <end position="417"/>
    </location>
</feature>
<dbReference type="SUPFAM" id="SSF47384">
    <property type="entry name" value="Homodimeric domain of signal transducing histidine kinase"/>
    <property type="match status" value="1"/>
</dbReference>
<dbReference type="PRINTS" id="PR00344">
    <property type="entry name" value="BCTRLSENSOR"/>
</dbReference>
<dbReference type="SUPFAM" id="SSF55874">
    <property type="entry name" value="ATPase domain of HSP90 chaperone/DNA topoisomerase II/histidine kinase"/>
    <property type="match status" value="1"/>
</dbReference>
<evidence type="ECO:0000259" key="10">
    <source>
        <dbReference type="PROSITE" id="PS51068"/>
    </source>
</evidence>
<dbReference type="InterPro" id="IPR012319">
    <property type="entry name" value="FPG_cat"/>
</dbReference>
<dbReference type="PANTHER" id="PTHR42878">
    <property type="entry name" value="TWO-COMPONENT HISTIDINE KINASE"/>
    <property type="match status" value="1"/>
</dbReference>
<dbReference type="Gene3D" id="1.10.287.130">
    <property type="match status" value="1"/>
</dbReference>
<dbReference type="InterPro" id="IPR011006">
    <property type="entry name" value="CheY-like_superfamily"/>
</dbReference>
<evidence type="ECO:0000259" key="8">
    <source>
        <dbReference type="PROSITE" id="PS50109"/>
    </source>
</evidence>
<comment type="catalytic activity">
    <reaction evidence="1">
        <text>ATP + protein L-histidine = ADP + protein N-phospho-L-histidine.</text>
        <dbReference type="EC" id="2.7.13.3"/>
    </reaction>
</comment>
<accession>A0ABT9BIK1</accession>
<reference evidence="11" key="1">
    <citation type="submission" date="2023-07" db="EMBL/GenBank/DDBJ databases">
        <authorList>
            <person name="Kim M.K."/>
        </authorList>
    </citation>
    <scope>NUCLEOTIDE SEQUENCE</scope>
    <source>
        <strain evidence="11">ASUV-10-1</strain>
    </source>
</reference>
<dbReference type="Pfam" id="PF00512">
    <property type="entry name" value="HisKA"/>
    <property type="match status" value="1"/>
</dbReference>
<feature type="domain" description="Histidine kinase" evidence="8">
    <location>
        <begin position="202"/>
        <end position="417"/>
    </location>
</feature>
<dbReference type="InterPro" id="IPR003594">
    <property type="entry name" value="HATPase_dom"/>
</dbReference>
<dbReference type="SMART" id="SM00387">
    <property type="entry name" value="HATPase_c"/>
    <property type="match status" value="1"/>
</dbReference>
<evidence type="ECO:0000256" key="6">
    <source>
        <dbReference type="PROSITE-ProRule" id="PRU00169"/>
    </source>
</evidence>
<dbReference type="CDD" id="cd00156">
    <property type="entry name" value="REC"/>
    <property type="match status" value="1"/>
</dbReference>
<evidence type="ECO:0000259" key="9">
    <source>
        <dbReference type="PROSITE" id="PS50110"/>
    </source>
</evidence>
<dbReference type="InterPro" id="IPR036097">
    <property type="entry name" value="HisK_dim/P_sf"/>
</dbReference>
<evidence type="ECO:0000313" key="12">
    <source>
        <dbReference type="Proteomes" id="UP001176429"/>
    </source>
</evidence>
<dbReference type="RefSeq" id="WP_305008963.1">
    <property type="nucleotide sequence ID" value="NZ_JAUQSY010000021.1"/>
</dbReference>
<dbReference type="Pfam" id="PF00072">
    <property type="entry name" value="Response_reg"/>
    <property type="match status" value="1"/>
</dbReference>
<evidence type="ECO:0000256" key="2">
    <source>
        <dbReference type="ARBA" id="ARBA00012438"/>
    </source>
</evidence>
<evidence type="ECO:0000256" key="3">
    <source>
        <dbReference type="ARBA" id="ARBA00022553"/>
    </source>
</evidence>
<proteinExistence type="predicted"/>
<sequence length="417" mass="47193">MKRILLVDDNEADRLLYRRYLGQTLGHERLELHEACSGEEGLAQFQTLQPDCVLLDYNLLDTDGLSFLEDLTQRFPAESLCVVMITGGGSEALAVRVLNSGALDYLVKGHFDQEMLCRTVRHAIEKNEWRQYVGRYHDELQGINQQLRDSLAELTEARRQLHERNAQLSAANHEVATRNQELSITNQQLARTNADLDNFVYAASHDLKQPVNNLRGLFEELRRSATFHDPDEAQVLRLIDDSLQGLHTTITDLAAVVQEQRQPDDQIDESVAVADILTEVLQVLRPQILKHEARIDTDVAELPQVQYVRSNLRTILLNLLANAIKYRHPARAPHVSIRTHLLGGQPVLEVQDNGLGINLERHGDKLFQLFRRFHPQASAGTGVGLYLVNRLVQSHGGRIEVESTEGEGTLFRVWLRG</sequence>
<dbReference type="PANTHER" id="PTHR42878:SF15">
    <property type="entry name" value="BACTERIOPHYTOCHROME"/>
    <property type="match status" value="1"/>
</dbReference>